<dbReference type="PROSITE" id="PS50927">
    <property type="entry name" value="BULB_LECTIN"/>
    <property type="match status" value="1"/>
</dbReference>
<protein>
    <submittedName>
        <fullName evidence="5">Aste57867_11903 protein</fullName>
    </submittedName>
</protein>
<dbReference type="InterPro" id="IPR001480">
    <property type="entry name" value="Bulb-type_lectin_dom"/>
</dbReference>
<evidence type="ECO:0000313" key="4">
    <source>
        <dbReference type="EMBL" id="KAF0697423.1"/>
    </source>
</evidence>
<dbReference type="EMBL" id="CAADRA010005341">
    <property type="protein sequence ID" value="VFT88758.1"/>
    <property type="molecule type" value="Genomic_DNA"/>
</dbReference>
<dbReference type="EMBL" id="VJMH01005320">
    <property type="protein sequence ID" value="KAF0697423.1"/>
    <property type="molecule type" value="Genomic_DNA"/>
</dbReference>
<dbReference type="AlphaFoldDB" id="A0A485KU85"/>
<feature type="compositionally biased region" description="Polar residues" evidence="1">
    <location>
        <begin position="202"/>
        <end position="222"/>
    </location>
</feature>
<proteinExistence type="predicted"/>
<dbReference type="SMART" id="SM00108">
    <property type="entry name" value="B_lectin"/>
    <property type="match status" value="1"/>
</dbReference>
<keyword evidence="6" id="KW-1185">Reference proteome</keyword>
<feature type="signal peptide" evidence="2">
    <location>
        <begin position="1"/>
        <end position="22"/>
    </location>
</feature>
<reference evidence="5 6" key="1">
    <citation type="submission" date="2019-03" db="EMBL/GenBank/DDBJ databases">
        <authorList>
            <person name="Gaulin E."/>
            <person name="Dumas B."/>
        </authorList>
    </citation>
    <scope>NUCLEOTIDE SEQUENCE [LARGE SCALE GENOMIC DNA]</scope>
    <source>
        <strain evidence="5">CBS 568.67</strain>
    </source>
</reference>
<reference evidence="4" key="2">
    <citation type="submission" date="2019-06" db="EMBL/GenBank/DDBJ databases">
        <title>Genomics analysis of Aphanomyces spp. identifies a new class of oomycete effector associated with host adaptation.</title>
        <authorList>
            <person name="Gaulin E."/>
        </authorList>
    </citation>
    <scope>NUCLEOTIDE SEQUENCE</scope>
    <source>
        <strain evidence="4">CBS 578.67</strain>
    </source>
</reference>
<feature type="compositionally biased region" description="Polar residues" evidence="1">
    <location>
        <begin position="241"/>
        <end position="250"/>
    </location>
</feature>
<dbReference type="SUPFAM" id="SSF51110">
    <property type="entry name" value="alpha-D-mannose-specific plant lectins"/>
    <property type="match status" value="1"/>
</dbReference>
<sequence length="256" mass="27309">MISTAVAAAFLVLAQVASLGHGYCNQCQGYTALYSGQGNNHLSAGQKLWSDGYKFFATMQWDGNFVVYDCNRQLVSATNTAGWGGNNIQIQSDGNFVMYRPNGSPVWASHTDYQGQGPYCVKLDSYDGTLNIFDNNCWGFSANSVAIERANVPGVVCRQRAIPDDESTNTTKVPATDLAMTDSPTTELPATAIPATDIPVTESPTSDVAESLPTDSPETDSPASDLPTMDLAVPDLPATDLLNSTNTTIQDTDDSL</sequence>
<evidence type="ECO:0000256" key="1">
    <source>
        <dbReference type="SAM" id="MobiDB-lite"/>
    </source>
</evidence>
<evidence type="ECO:0000259" key="3">
    <source>
        <dbReference type="PROSITE" id="PS50927"/>
    </source>
</evidence>
<dbReference type="Gene3D" id="2.90.10.10">
    <property type="entry name" value="Bulb-type lectin domain"/>
    <property type="match status" value="2"/>
</dbReference>
<gene>
    <name evidence="5" type="primary">Aste57867_11903</name>
    <name evidence="4" type="ORF">As57867_011858</name>
    <name evidence="5" type="ORF">ASTE57867_11903</name>
</gene>
<name>A0A485KU85_9STRA</name>
<evidence type="ECO:0000256" key="2">
    <source>
        <dbReference type="SAM" id="SignalP"/>
    </source>
</evidence>
<organism evidence="5 6">
    <name type="scientific">Aphanomyces stellatus</name>
    <dbReference type="NCBI Taxonomy" id="120398"/>
    <lineage>
        <taxon>Eukaryota</taxon>
        <taxon>Sar</taxon>
        <taxon>Stramenopiles</taxon>
        <taxon>Oomycota</taxon>
        <taxon>Saprolegniomycetes</taxon>
        <taxon>Saprolegniales</taxon>
        <taxon>Verrucalvaceae</taxon>
        <taxon>Aphanomyces</taxon>
    </lineage>
</organism>
<feature type="domain" description="Bulb-type lectin" evidence="3">
    <location>
        <begin position="33"/>
        <end position="145"/>
    </location>
</feature>
<keyword evidence="2" id="KW-0732">Signal</keyword>
<accession>A0A485KU85</accession>
<evidence type="ECO:0000313" key="5">
    <source>
        <dbReference type="EMBL" id="VFT88758.1"/>
    </source>
</evidence>
<evidence type="ECO:0000313" key="6">
    <source>
        <dbReference type="Proteomes" id="UP000332933"/>
    </source>
</evidence>
<dbReference type="OrthoDB" id="1884773at2759"/>
<feature type="chain" id="PRO_5033437144" evidence="2">
    <location>
        <begin position="23"/>
        <end position="256"/>
    </location>
</feature>
<dbReference type="InterPro" id="IPR036426">
    <property type="entry name" value="Bulb-type_lectin_dom_sf"/>
</dbReference>
<dbReference type="Proteomes" id="UP000332933">
    <property type="component" value="Unassembled WGS sequence"/>
</dbReference>
<feature type="region of interest" description="Disordered" evidence="1">
    <location>
        <begin position="163"/>
        <end position="256"/>
    </location>
</feature>